<dbReference type="EMBL" id="CP039291">
    <property type="protein sequence ID" value="QCB94680.1"/>
    <property type="molecule type" value="Genomic_DNA"/>
</dbReference>
<dbReference type="InterPro" id="IPR029058">
    <property type="entry name" value="AB_hydrolase_fold"/>
</dbReference>
<keyword evidence="4" id="KW-1185">Reference proteome</keyword>
<protein>
    <submittedName>
        <fullName evidence="3">Alpha/beta hydrolase</fullName>
    </submittedName>
</protein>
<dbReference type="GO" id="GO:0016787">
    <property type="term" value="F:hydrolase activity"/>
    <property type="evidence" value="ECO:0007669"/>
    <property type="project" value="UniProtKB-KW"/>
</dbReference>
<dbReference type="Pfam" id="PF12146">
    <property type="entry name" value="Hydrolase_4"/>
    <property type="match status" value="1"/>
</dbReference>
<evidence type="ECO:0000313" key="4">
    <source>
        <dbReference type="Proteomes" id="UP000296469"/>
    </source>
</evidence>
<keyword evidence="3" id="KW-0378">Hydrolase</keyword>
<feature type="compositionally biased region" description="Basic and acidic residues" evidence="1">
    <location>
        <begin position="57"/>
        <end position="74"/>
    </location>
</feature>
<gene>
    <name evidence="3" type="ORF">E5225_15055</name>
</gene>
<dbReference type="InterPro" id="IPR022742">
    <property type="entry name" value="Hydrolase_4"/>
</dbReference>
<dbReference type="Gene3D" id="3.40.50.1820">
    <property type="entry name" value="alpha/beta hydrolase"/>
    <property type="match status" value="1"/>
</dbReference>
<evidence type="ECO:0000256" key="1">
    <source>
        <dbReference type="SAM" id="MobiDB-lite"/>
    </source>
</evidence>
<feature type="region of interest" description="Disordered" evidence="1">
    <location>
        <begin position="1"/>
        <end position="152"/>
    </location>
</feature>
<dbReference type="AlphaFoldDB" id="A0A4P7SKG5"/>
<accession>A0A4P7SKG5</accession>
<feature type="compositionally biased region" description="Basic residues" evidence="1">
    <location>
        <begin position="1"/>
        <end position="23"/>
    </location>
</feature>
<dbReference type="SUPFAM" id="SSF53474">
    <property type="entry name" value="alpha/beta-Hydrolases"/>
    <property type="match status" value="1"/>
</dbReference>
<dbReference type="Proteomes" id="UP000296469">
    <property type="component" value="Chromosome"/>
</dbReference>
<name>A0A4P7SKG5_9CELL</name>
<feature type="domain" description="Serine aminopeptidase S33" evidence="2">
    <location>
        <begin position="234"/>
        <end position="374"/>
    </location>
</feature>
<evidence type="ECO:0000313" key="3">
    <source>
        <dbReference type="EMBL" id="QCB94680.1"/>
    </source>
</evidence>
<dbReference type="PANTHER" id="PTHR42886:SF29">
    <property type="entry name" value="PUMMELIG, ISOFORM A"/>
    <property type="match status" value="1"/>
</dbReference>
<evidence type="ECO:0000259" key="2">
    <source>
        <dbReference type="Pfam" id="PF12146"/>
    </source>
</evidence>
<feature type="compositionally biased region" description="Basic residues" evidence="1">
    <location>
        <begin position="79"/>
        <end position="99"/>
    </location>
</feature>
<reference evidence="3 4" key="1">
    <citation type="submission" date="2019-04" db="EMBL/GenBank/DDBJ databases">
        <title>Isolation and identification of Cellulomonas shaoxiangyii sp. Nov. isolated from feces of the Tibetan antelopes (Pantholops hodgsonii) in the Qinghai-Tibet plateau of China.</title>
        <authorList>
            <person name="Tian Z."/>
        </authorList>
    </citation>
    <scope>NUCLEOTIDE SEQUENCE [LARGE SCALE GENOMIC DNA]</scope>
    <source>
        <strain evidence="3 4">Z28</strain>
    </source>
</reference>
<dbReference type="KEGG" id="celz:E5225_15055"/>
<proteinExistence type="predicted"/>
<organism evidence="3 4">
    <name type="scientific">Cellulomonas shaoxiangyii</name>
    <dbReference type="NCBI Taxonomy" id="2566013"/>
    <lineage>
        <taxon>Bacteria</taxon>
        <taxon>Bacillati</taxon>
        <taxon>Actinomycetota</taxon>
        <taxon>Actinomycetes</taxon>
        <taxon>Micrococcales</taxon>
        <taxon>Cellulomonadaceae</taxon>
        <taxon>Cellulomonas</taxon>
    </lineage>
</organism>
<sequence>MVGPGRRRPRGHPPRAARRRARGGVHGPHPPRVPADRRGPPRRARAGRRARPGARRVPRDGRSGRARAAAERVGVHGGGRGRRHRPDHAARARRRRAGPHRGTPHDPAHPGAVGGLTGRPPTRRRPAVEPGRPQHGVAGTLRNSGFDRRAVPTATGPLRWRCVAAVRRRVRWQHRRVIDDAVGPPETDDVLGTGWVSRTLPLRPDALSRRGGPDPVATLVHRRPDATGDPGASRPHTAVLYLHGFVDYFFHPHVADALAAAGYDLWALDLRDYGRSIRPGRPANEITDLATYSEEIDAAVRLLRASHDRLVVMAHSTGGLTAALWADARRGLGRVDALVLNSPWLDLNGTMLERTVLTRAIDMVGGVAPRLVVSRVGRHYGEALHAASGGEWDYDLAWKPHRFKVRAGLARTVRRGHARVARGLAVDCPVLVLASDAAGPDDRWHEALLTTDSVLDPAQIAARAPLLGPDVTFVQVPGGAHDLALSRAPARERYLQEVLQFLDARVGGRPQDADA</sequence>
<dbReference type="OrthoDB" id="9801217at2"/>
<feature type="compositionally biased region" description="Basic residues" evidence="1">
    <location>
        <begin position="40"/>
        <end position="56"/>
    </location>
</feature>
<dbReference type="PANTHER" id="PTHR42886">
    <property type="entry name" value="RE40534P-RELATED"/>
    <property type="match status" value="1"/>
</dbReference>